<dbReference type="EMBL" id="LNQN01000005">
    <property type="protein sequence ID" value="KSU82123.1"/>
    <property type="molecule type" value="Genomic_DNA"/>
</dbReference>
<dbReference type="Pfam" id="PF00392">
    <property type="entry name" value="GntR"/>
    <property type="match status" value="1"/>
</dbReference>
<evidence type="ECO:0000313" key="5">
    <source>
        <dbReference type="EMBL" id="KSU82123.1"/>
    </source>
</evidence>
<dbReference type="PROSITE" id="PS50949">
    <property type="entry name" value="HTH_GNTR"/>
    <property type="match status" value="1"/>
</dbReference>
<dbReference type="SUPFAM" id="SSF46785">
    <property type="entry name" value="Winged helix' DNA-binding domain"/>
    <property type="match status" value="1"/>
</dbReference>
<dbReference type="PANTHER" id="PTHR43537:SF5">
    <property type="entry name" value="UXU OPERON TRANSCRIPTIONAL REGULATOR"/>
    <property type="match status" value="1"/>
</dbReference>
<sequence>MGLKPIKKRRLFEEIIVAIEEYIEEENISSGERLPSENELASLFQVSKTAVREAMSVLQANGIIEKRSGAGIFLTDLHGDTIAGRVTNNLLSQKDYREILEFRRGLEVEAAALAAVNATEEDLSAIREAQRKLLEAQTSGRLGLEEDFLFHYSIILASHNSIYKEVFDNVADKFEEGIRISKLQSSKVPGRFVEVYEEHNDILEGVKSRDPKKAADAMRNHLIKNEKKIWSNRKVKKEPL</sequence>
<dbReference type="Gene3D" id="1.20.120.530">
    <property type="entry name" value="GntR ligand-binding domain-like"/>
    <property type="match status" value="1"/>
</dbReference>
<evidence type="ECO:0000256" key="1">
    <source>
        <dbReference type="ARBA" id="ARBA00023015"/>
    </source>
</evidence>
<dbReference type="GO" id="GO:0003677">
    <property type="term" value="F:DNA binding"/>
    <property type="evidence" value="ECO:0007669"/>
    <property type="project" value="UniProtKB-KW"/>
</dbReference>
<keyword evidence="1" id="KW-0805">Transcription regulation</keyword>
<dbReference type="Proteomes" id="UP000054099">
    <property type="component" value="Unassembled WGS sequence"/>
</dbReference>
<dbReference type="InterPro" id="IPR011711">
    <property type="entry name" value="GntR_C"/>
</dbReference>
<organism evidence="5 6">
    <name type="scientific">Fictibacillus enclensis</name>
    <dbReference type="NCBI Taxonomy" id="1017270"/>
    <lineage>
        <taxon>Bacteria</taxon>
        <taxon>Bacillati</taxon>
        <taxon>Bacillota</taxon>
        <taxon>Bacilli</taxon>
        <taxon>Bacillales</taxon>
        <taxon>Fictibacillaceae</taxon>
        <taxon>Fictibacillus</taxon>
    </lineage>
</organism>
<dbReference type="Gene3D" id="1.10.10.10">
    <property type="entry name" value="Winged helix-like DNA-binding domain superfamily/Winged helix DNA-binding domain"/>
    <property type="match status" value="1"/>
</dbReference>
<evidence type="ECO:0000256" key="2">
    <source>
        <dbReference type="ARBA" id="ARBA00023125"/>
    </source>
</evidence>
<feature type="domain" description="HTH gntR-type" evidence="4">
    <location>
        <begin position="9"/>
        <end position="77"/>
    </location>
</feature>
<proteinExistence type="predicted"/>
<dbReference type="Pfam" id="PF07729">
    <property type="entry name" value="FCD"/>
    <property type="match status" value="1"/>
</dbReference>
<dbReference type="SMART" id="SM00345">
    <property type="entry name" value="HTH_GNTR"/>
    <property type="match status" value="1"/>
</dbReference>
<keyword evidence="6" id="KW-1185">Reference proteome</keyword>
<name>A0A0V8J5C5_9BACL</name>
<reference evidence="5 6" key="1">
    <citation type="journal article" date="2014" name="Antonie Van Leeuwenhoek">
        <title>Fictibacillus enclensis sp. nov., isolated from marine sediment.</title>
        <authorList>
            <person name="Dastager S.G."/>
            <person name="Mawlankar R."/>
            <person name="Srinivasan K."/>
            <person name="Tang S.K."/>
            <person name="Lee J.C."/>
            <person name="Ramana V.V."/>
            <person name="Shouche Y.S."/>
        </authorList>
    </citation>
    <scope>NUCLEOTIDE SEQUENCE [LARGE SCALE GENOMIC DNA]</scope>
    <source>
        <strain evidence="5 6">NIO-1003</strain>
    </source>
</reference>
<dbReference type="SUPFAM" id="SSF48008">
    <property type="entry name" value="GntR ligand-binding domain-like"/>
    <property type="match status" value="1"/>
</dbReference>
<dbReference type="InterPro" id="IPR036390">
    <property type="entry name" value="WH_DNA-bd_sf"/>
</dbReference>
<evidence type="ECO:0000256" key="3">
    <source>
        <dbReference type="ARBA" id="ARBA00023163"/>
    </source>
</evidence>
<accession>A0A0V8J5C5</accession>
<dbReference type="CDD" id="cd07377">
    <property type="entry name" value="WHTH_GntR"/>
    <property type="match status" value="1"/>
</dbReference>
<dbReference type="SMART" id="SM00895">
    <property type="entry name" value="FCD"/>
    <property type="match status" value="1"/>
</dbReference>
<gene>
    <name evidence="5" type="ORF">AS030_17805</name>
</gene>
<comment type="caution">
    <text evidence="5">The sequence shown here is derived from an EMBL/GenBank/DDBJ whole genome shotgun (WGS) entry which is preliminary data.</text>
</comment>
<dbReference type="PRINTS" id="PR00035">
    <property type="entry name" value="HTHGNTR"/>
</dbReference>
<dbReference type="OrthoDB" id="9782299at2"/>
<evidence type="ECO:0000259" key="4">
    <source>
        <dbReference type="PROSITE" id="PS50949"/>
    </source>
</evidence>
<dbReference type="InterPro" id="IPR000524">
    <property type="entry name" value="Tscrpt_reg_HTH_GntR"/>
</dbReference>
<dbReference type="PANTHER" id="PTHR43537">
    <property type="entry name" value="TRANSCRIPTIONAL REGULATOR, GNTR FAMILY"/>
    <property type="match status" value="1"/>
</dbReference>
<dbReference type="InterPro" id="IPR008920">
    <property type="entry name" value="TF_FadR/GntR_C"/>
</dbReference>
<evidence type="ECO:0000313" key="6">
    <source>
        <dbReference type="Proteomes" id="UP000054099"/>
    </source>
</evidence>
<dbReference type="GO" id="GO:0003700">
    <property type="term" value="F:DNA-binding transcription factor activity"/>
    <property type="evidence" value="ECO:0007669"/>
    <property type="project" value="InterPro"/>
</dbReference>
<protein>
    <recommendedName>
        <fullName evidence="4">HTH gntR-type domain-containing protein</fullName>
    </recommendedName>
</protein>
<dbReference type="RefSeq" id="WP_061974107.1">
    <property type="nucleotide sequence ID" value="NZ_FMAV01000003.1"/>
</dbReference>
<dbReference type="InterPro" id="IPR036388">
    <property type="entry name" value="WH-like_DNA-bd_sf"/>
</dbReference>
<keyword evidence="2" id="KW-0238">DNA-binding</keyword>
<dbReference type="AlphaFoldDB" id="A0A0V8J5C5"/>
<keyword evidence="3" id="KW-0804">Transcription</keyword>